<dbReference type="Proteomes" id="UP000239649">
    <property type="component" value="Unassembled WGS sequence"/>
</dbReference>
<proteinExistence type="predicted"/>
<comment type="caution">
    <text evidence="3">The sequence shown here is derived from an EMBL/GenBank/DDBJ whole genome shotgun (WGS) entry which is preliminary data.</text>
</comment>
<dbReference type="STRING" id="554055.A0A2P6V909"/>
<organism evidence="3 4">
    <name type="scientific">Micractinium conductrix</name>
    <dbReference type="NCBI Taxonomy" id="554055"/>
    <lineage>
        <taxon>Eukaryota</taxon>
        <taxon>Viridiplantae</taxon>
        <taxon>Chlorophyta</taxon>
        <taxon>core chlorophytes</taxon>
        <taxon>Trebouxiophyceae</taxon>
        <taxon>Chlorellales</taxon>
        <taxon>Chlorellaceae</taxon>
        <taxon>Chlorella clade</taxon>
        <taxon>Micractinium</taxon>
    </lineage>
</organism>
<name>A0A2P6V909_9CHLO</name>
<feature type="region of interest" description="Disordered" evidence="1">
    <location>
        <begin position="169"/>
        <end position="220"/>
    </location>
</feature>
<evidence type="ECO:0000313" key="3">
    <source>
        <dbReference type="EMBL" id="PSC70572.1"/>
    </source>
</evidence>
<feature type="region of interest" description="Disordered" evidence="1">
    <location>
        <begin position="332"/>
        <end position="358"/>
    </location>
</feature>
<feature type="compositionally biased region" description="Low complexity" evidence="1">
    <location>
        <begin position="335"/>
        <end position="358"/>
    </location>
</feature>
<feature type="compositionally biased region" description="Polar residues" evidence="1">
    <location>
        <begin position="481"/>
        <end position="491"/>
    </location>
</feature>
<feature type="region of interest" description="Disordered" evidence="1">
    <location>
        <begin position="476"/>
        <end position="510"/>
    </location>
</feature>
<feature type="compositionally biased region" description="Pro residues" evidence="1">
    <location>
        <begin position="207"/>
        <end position="220"/>
    </location>
</feature>
<dbReference type="InterPro" id="IPR059024">
    <property type="entry name" value="SYNRG_C"/>
</dbReference>
<feature type="compositionally biased region" description="Low complexity" evidence="1">
    <location>
        <begin position="169"/>
        <end position="191"/>
    </location>
</feature>
<accession>A0A2P6V909</accession>
<sequence>MHALRRLAVDRRCLLRATLITSDGLQPQPAPQQPAPLAAAPPASGAAFAKRQHVWYLDGRTGAWLEAQVVHVDLSIQPPSYGIELPGGSFRETEQHRLRPCVRGGAAPQSAAAAAAPTANGHAGSAPVAVPAAVAWPAAVDPPSAAPKTAAGAAAAAASVEGDEFGEFAAPEASSTEPAAQLMPAARAAPAAEEDYDDFCSFQAAGGPPPPSAAPAAAPLPPAVAARTAAAASPARSLQAAAPPLPRPLSEVDEAAVSGTAAIPGRPRAQQQQQQQQDEGDFGDFEAAGALQAPLEHQWPTGVATGPPPAAVPAGVRRNAPLPLGLFGEEDAEEAAAAPTLGPAHWQPQQAAQPVQATAAAPALSMTQQQQGWAPLAAPEAGAVGSEVVSEYAVAWARLLEAAAQQLKQTAKVWAEAGQQGCWRELRALPAAQQHLAACGQLYCCAAVVRLAAQQLGLFTLVAELQEGWAQAEAAWRSMPQHATSSGQGAQEEQRPAADTEGAAEAPEEDLQPPFREAVFAAAHAWAAAAGGEAAEQSDAVAPGEAALPLLRAVAAAPAALEALSLDEFPRMLAWSEGLCGLTLLPLSLYEDVAPVAPWPGLEGRPCLVPLAALFRSTATLPPSFRMPFNPKAVHVMPVSSSFRAPQTADTSFVVGGGDHWCFV</sequence>
<dbReference type="Pfam" id="PF25999">
    <property type="entry name" value="SYNRG_C"/>
    <property type="match status" value="1"/>
</dbReference>
<evidence type="ECO:0000256" key="1">
    <source>
        <dbReference type="SAM" id="MobiDB-lite"/>
    </source>
</evidence>
<keyword evidence="4" id="KW-1185">Reference proteome</keyword>
<dbReference type="OrthoDB" id="10687590at2759"/>
<evidence type="ECO:0000259" key="2">
    <source>
        <dbReference type="Pfam" id="PF25999"/>
    </source>
</evidence>
<feature type="region of interest" description="Disordered" evidence="1">
    <location>
        <begin position="235"/>
        <end position="254"/>
    </location>
</feature>
<dbReference type="AlphaFoldDB" id="A0A2P6V909"/>
<evidence type="ECO:0000313" key="4">
    <source>
        <dbReference type="Proteomes" id="UP000239649"/>
    </source>
</evidence>
<feature type="domain" description="Synergin gamma C-terminal" evidence="2">
    <location>
        <begin position="390"/>
        <end position="479"/>
    </location>
</feature>
<protein>
    <recommendedName>
        <fullName evidence="2">Synergin gamma C-terminal domain-containing protein</fullName>
    </recommendedName>
</protein>
<dbReference type="EMBL" id="LHPF02000019">
    <property type="protein sequence ID" value="PSC70572.1"/>
    <property type="molecule type" value="Genomic_DNA"/>
</dbReference>
<reference evidence="3 4" key="1">
    <citation type="journal article" date="2018" name="Plant J.">
        <title>Genome sequences of Chlorella sorokiniana UTEX 1602 and Micractinium conductrix SAG 241.80: implications to maltose excretion by a green alga.</title>
        <authorList>
            <person name="Arriola M.B."/>
            <person name="Velmurugan N."/>
            <person name="Zhang Y."/>
            <person name="Plunkett M.H."/>
            <person name="Hondzo H."/>
            <person name="Barney B.M."/>
        </authorList>
    </citation>
    <scope>NUCLEOTIDE SEQUENCE [LARGE SCALE GENOMIC DNA]</scope>
    <source>
        <strain evidence="3 4">SAG 241.80</strain>
    </source>
</reference>
<gene>
    <name evidence="3" type="ORF">C2E20_5957</name>
</gene>